<dbReference type="PANTHER" id="PTHR47969:SF21">
    <property type="entry name" value="KINESIN-LIKE PROTEIN"/>
    <property type="match status" value="1"/>
</dbReference>
<keyword evidence="14" id="KW-1185">Reference proteome</keyword>
<dbReference type="InterPro" id="IPR001752">
    <property type="entry name" value="Kinesin_motor_dom"/>
</dbReference>
<dbReference type="Gene3D" id="3.40.850.10">
    <property type="entry name" value="Kinesin motor domain"/>
    <property type="match status" value="1"/>
</dbReference>
<dbReference type="PROSITE" id="PS00411">
    <property type="entry name" value="KINESIN_MOTOR_1"/>
    <property type="match status" value="1"/>
</dbReference>
<evidence type="ECO:0000256" key="5">
    <source>
        <dbReference type="ARBA" id="ARBA00022840"/>
    </source>
</evidence>
<feature type="binding site" evidence="9">
    <location>
        <begin position="94"/>
        <end position="101"/>
    </location>
    <ligand>
        <name>ATP</name>
        <dbReference type="ChEBI" id="CHEBI:30616"/>
    </ligand>
</feature>
<evidence type="ECO:0000256" key="11">
    <source>
        <dbReference type="SAM" id="Coils"/>
    </source>
</evidence>
<dbReference type="InterPro" id="IPR019821">
    <property type="entry name" value="Kinesin_motor_CS"/>
</dbReference>
<evidence type="ECO:0000259" key="13">
    <source>
        <dbReference type="PROSITE" id="PS50067"/>
    </source>
</evidence>
<dbReference type="InterPro" id="IPR027640">
    <property type="entry name" value="Kinesin-like_fam"/>
</dbReference>
<keyword evidence="4 9" id="KW-0547">Nucleotide-binding</keyword>
<reference evidence="14" key="1">
    <citation type="submission" date="2022-06" db="EMBL/GenBank/DDBJ databases">
        <authorList>
            <person name="Berger JAMES D."/>
            <person name="Berger JAMES D."/>
        </authorList>
    </citation>
    <scope>NUCLEOTIDE SEQUENCE [LARGE SCALE GENOMIC DNA]</scope>
</reference>
<evidence type="ECO:0000313" key="15">
    <source>
        <dbReference type="WBParaSite" id="TREG1_106520.1"/>
    </source>
</evidence>
<dbReference type="GO" id="GO:0008017">
    <property type="term" value="F:microtubule binding"/>
    <property type="evidence" value="ECO:0007669"/>
    <property type="project" value="InterPro"/>
</dbReference>
<dbReference type="AlphaFoldDB" id="A0AA85ISH1"/>
<keyword evidence="5 9" id="KW-0067">ATP-binding</keyword>
<feature type="domain" description="Kinesin motor" evidence="13">
    <location>
        <begin position="8"/>
        <end position="340"/>
    </location>
</feature>
<feature type="region of interest" description="Disordered" evidence="12">
    <location>
        <begin position="782"/>
        <end position="825"/>
    </location>
</feature>
<feature type="coiled-coil region" evidence="11">
    <location>
        <begin position="534"/>
        <end position="595"/>
    </location>
</feature>
<dbReference type="Pfam" id="PF00225">
    <property type="entry name" value="Kinesin"/>
    <property type="match status" value="1"/>
</dbReference>
<evidence type="ECO:0000256" key="10">
    <source>
        <dbReference type="RuleBase" id="RU000394"/>
    </source>
</evidence>
<dbReference type="Proteomes" id="UP000050795">
    <property type="component" value="Unassembled WGS sequence"/>
</dbReference>
<dbReference type="GO" id="GO:0007018">
    <property type="term" value="P:microtubule-based movement"/>
    <property type="evidence" value="ECO:0007669"/>
    <property type="project" value="InterPro"/>
</dbReference>
<comment type="similarity">
    <text evidence="9 10">Belongs to the TRAFAC class myosin-kinesin ATPase superfamily. Kinesin family.</text>
</comment>
<keyword evidence="6 11" id="KW-0175">Coiled coil</keyword>
<keyword evidence="7 9" id="KW-0505">Motor protein</keyword>
<evidence type="ECO:0000256" key="4">
    <source>
        <dbReference type="ARBA" id="ARBA00022741"/>
    </source>
</evidence>
<sequence length="825" mass="94429">MSQMNSETVKVIVRCRPLNERENALQCSNILEIFNDTGQCSILNSSDKKLPPKTFFFDGSYDQNSTTELIYNDICYSLVEGVTEGYNGTIFAYGQTGCGKSYTMQGVSEPSSQRGVIPRAFDQIFETISISEKTKYLVHASFLEIYNEEVRDLLGRDNKTKLELKENPDKGVYVAGLSMHKITCVKDCQNIMEIGWKNRSTGATLMNADSSRSHSIFTIYLEMIDQAENSTADNHIRAGKLNLVDLAGSERQSKTGASGDRFKEATKINLSLSALGNVISALVDSKVKHIPYRDSKLTRLLQDSLGGNTKTLMIACLSPADNNYDETLSTLRYANRAKNIQNKPKINEDPKDALLRQYQDEIRRLKELLNSSSQQSAPSTLEVFSGKENIDVLDIQAEKEKLKQDYERKLQAMQEQYSAEAEDKAKLLEDMKHLREFYDMKISQINSHRDALPPTNESAYIIGDNQMQNKMQLEVDSIRTTGLPQEERNAFVDSFSENMSKDELIRRLRLLEGNFVGGEQAGNKEVREKITRRRRYAEERRRRLAEANADLEDDGIMINIYESIQDELHYKSKALQKQKQKVYALQMEIKDIQSEFEQDRSDYLETIRRQQNQINLLNMILDRVQPCIRRDSNYHNLDKIKRTAKFDSEKNEWILPPMSIERLQLPLTNTDSSSNQSNSTHEYMNDNIEQSVSARDLEWRSKEDSRLYAKLASRTLSQNNYFANRRANQILLNAATRGSEFKRYGYANYNDMTSSGNSSYESYLTGNPELASLSSCESEQNVNHPYINTSDTIKKPGKLNPMSEVPFNPNNQYGQTRQSHNRMQK</sequence>
<evidence type="ECO:0000256" key="3">
    <source>
        <dbReference type="ARBA" id="ARBA00022701"/>
    </source>
</evidence>
<feature type="region of interest" description="Disordered" evidence="12">
    <location>
        <begin position="668"/>
        <end position="687"/>
    </location>
</feature>
<feature type="coiled-coil region" evidence="11">
    <location>
        <begin position="351"/>
        <end position="430"/>
    </location>
</feature>
<accession>A0AA85ISH1</accession>
<dbReference type="SUPFAM" id="SSF52540">
    <property type="entry name" value="P-loop containing nucleoside triphosphate hydrolases"/>
    <property type="match status" value="1"/>
</dbReference>
<keyword evidence="3 10" id="KW-0493">Microtubule</keyword>
<feature type="compositionally biased region" description="Low complexity" evidence="12">
    <location>
        <begin position="668"/>
        <end position="680"/>
    </location>
</feature>
<dbReference type="FunFam" id="3.40.850.10:FF:000029">
    <property type="entry name" value="Kinesin-like protein KIF17"/>
    <property type="match status" value="1"/>
</dbReference>
<evidence type="ECO:0000256" key="12">
    <source>
        <dbReference type="SAM" id="MobiDB-lite"/>
    </source>
</evidence>
<dbReference type="GO" id="GO:0003777">
    <property type="term" value="F:microtubule motor activity"/>
    <property type="evidence" value="ECO:0007669"/>
    <property type="project" value="InterPro"/>
</dbReference>
<evidence type="ECO:0000256" key="1">
    <source>
        <dbReference type="ARBA" id="ARBA00004245"/>
    </source>
</evidence>
<evidence type="ECO:0000256" key="2">
    <source>
        <dbReference type="ARBA" id="ARBA00022490"/>
    </source>
</evidence>
<evidence type="ECO:0000256" key="7">
    <source>
        <dbReference type="ARBA" id="ARBA00023175"/>
    </source>
</evidence>
<evidence type="ECO:0000313" key="14">
    <source>
        <dbReference type="Proteomes" id="UP000050795"/>
    </source>
</evidence>
<dbReference type="PROSITE" id="PS50067">
    <property type="entry name" value="KINESIN_MOTOR_2"/>
    <property type="match status" value="1"/>
</dbReference>
<name>A0AA85ISH1_TRIRE</name>
<dbReference type="WBParaSite" id="TREG1_106520.1">
    <property type="protein sequence ID" value="TREG1_106520.1"/>
    <property type="gene ID" value="TREG1_106520"/>
</dbReference>
<evidence type="ECO:0000256" key="9">
    <source>
        <dbReference type="PROSITE-ProRule" id="PRU00283"/>
    </source>
</evidence>
<keyword evidence="8" id="KW-0206">Cytoskeleton</keyword>
<dbReference type="PANTHER" id="PTHR47969">
    <property type="entry name" value="CHROMOSOME-ASSOCIATED KINESIN KIF4A-RELATED"/>
    <property type="match status" value="1"/>
</dbReference>
<feature type="compositionally biased region" description="Polar residues" evidence="12">
    <location>
        <begin position="782"/>
        <end position="791"/>
    </location>
</feature>
<dbReference type="GO" id="GO:0005524">
    <property type="term" value="F:ATP binding"/>
    <property type="evidence" value="ECO:0007669"/>
    <property type="project" value="UniProtKB-UniRule"/>
</dbReference>
<dbReference type="InterPro" id="IPR036961">
    <property type="entry name" value="Kinesin_motor_dom_sf"/>
</dbReference>
<organism evidence="14 15">
    <name type="scientific">Trichobilharzia regenti</name>
    <name type="common">Nasal bird schistosome</name>
    <dbReference type="NCBI Taxonomy" id="157069"/>
    <lineage>
        <taxon>Eukaryota</taxon>
        <taxon>Metazoa</taxon>
        <taxon>Spiralia</taxon>
        <taxon>Lophotrochozoa</taxon>
        <taxon>Platyhelminthes</taxon>
        <taxon>Trematoda</taxon>
        <taxon>Digenea</taxon>
        <taxon>Strigeidida</taxon>
        <taxon>Schistosomatoidea</taxon>
        <taxon>Schistosomatidae</taxon>
        <taxon>Trichobilharzia</taxon>
    </lineage>
</organism>
<dbReference type="SMART" id="SM00129">
    <property type="entry name" value="KISc"/>
    <property type="match status" value="1"/>
</dbReference>
<dbReference type="GO" id="GO:0005874">
    <property type="term" value="C:microtubule"/>
    <property type="evidence" value="ECO:0007669"/>
    <property type="project" value="UniProtKB-KW"/>
</dbReference>
<dbReference type="InterPro" id="IPR027417">
    <property type="entry name" value="P-loop_NTPase"/>
</dbReference>
<evidence type="ECO:0000256" key="8">
    <source>
        <dbReference type="ARBA" id="ARBA00023212"/>
    </source>
</evidence>
<dbReference type="PRINTS" id="PR00380">
    <property type="entry name" value="KINESINHEAVY"/>
</dbReference>
<keyword evidence="2" id="KW-0963">Cytoplasm</keyword>
<protein>
    <recommendedName>
        <fullName evidence="10">Kinesin-like protein</fullName>
    </recommendedName>
</protein>
<proteinExistence type="inferred from homology"/>
<comment type="subcellular location">
    <subcellularLocation>
        <location evidence="1">Cytoplasm</location>
        <location evidence="1">Cytoskeleton</location>
    </subcellularLocation>
</comment>
<feature type="compositionally biased region" description="Polar residues" evidence="12">
    <location>
        <begin position="808"/>
        <end position="818"/>
    </location>
</feature>
<evidence type="ECO:0000256" key="6">
    <source>
        <dbReference type="ARBA" id="ARBA00023054"/>
    </source>
</evidence>
<reference evidence="15" key="2">
    <citation type="submission" date="2023-11" db="UniProtKB">
        <authorList>
            <consortium name="WormBaseParasite"/>
        </authorList>
    </citation>
    <scope>IDENTIFICATION</scope>
</reference>